<dbReference type="RefSeq" id="XP_013898205.1">
    <property type="nucleotide sequence ID" value="XM_014042751.1"/>
</dbReference>
<keyword evidence="2" id="KW-1185">Reference proteome</keyword>
<evidence type="ECO:0000313" key="2">
    <source>
        <dbReference type="Proteomes" id="UP000054498"/>
    </source>
</evidence>
<organism evidence="1 2">
    <name type="scientific">Monoraphidium neglectum</name>
    <dbReference type="NCBI Taxonomy" id="145388"/>
    <lineage>
        <taxon>Eukaryota</taxon>
        <taxon>Viridiplantae</taxon>
        <taxon>Chlorophyta</taxon>
        <taxon>core chlorophytes</taxon>
        <taxon>Chlorophyceae</taxon>
        <taxon>CS clade</taxon>
        <taxon>Sphaeropleales</taxon>
        <taxon>Selenastraceae</taxon>
        <taxon>Monoraphidium</taxon>
    </lineage>
</organism>
<dbReference type="Proteomes" id="UP000054498">
    <property type="component" value="Unassembled WGS sequence"/>
</dbReference>
<accession>A0A0D2MYH5</accession>
<dbReference type="GeneID" id="25741650"/>
<dbReference type="EMBL" id="KK101926">
    <property type="protein sequence ID" value="KIY99185.1"/>
    <property type="molecule type" value="Genomic_DNA"/>
</dbReference>
<dbReference type="KEGG" id="mng:MNEG_8775"/>
<feature type="non-terminal residue" evidence="1">
    <location>
        <position position="58"/>
    </location>
</feature>
<evidence type="ECO:0000313" key="1">
    <source>
        <dbReference type="EMBL" id="KIY99185.1"/>
    </source>
</evidence>
<sequence length="58" mass="6501">MAHSQHAHSFGNVAQGRLLEACAALIRDAYTRDALLQHWEEQWDGPMAHVPLGTAHQR</sequence>
<dbReference type="AlphaFoldDB" id="A0A0D2MYH5"/>
<name>A0A0D2MYH5_9CHLO</name>
<gene>
    <name evidence="1" type="ORF">MNEG_8775</name>
</gene>
<protein>
    <submittedName>
        <fullName evidence="1">Uncharacterized protein</fullName>
    </submittedName>
</protein>
<proteinExistence type="predicted"/>
<reference evidence="1 2" key="1">
    <citation type="journal article" date="2013" name="BMC Genomics">
        <title>Reconstruction of the lipid metabolism for the microalga Monoraphidium neglectum from its genome sequence reveals characteristics suitable for biofuel production.</title>
        <authorList>
            <person name="Bogen C."/>
            <person name="Al-Dilaimi A."/>
            <person name="Albersmeier A."/>
            <person name="Wichmann J."/>
            <person name="Grundmann M."/>
            <person name="Rupp O."/>
            <person name="Lauersen K.J."/>
            <person name="Blifernez-Klassen O."/>
            <person name="Kalinowski J."/>
            <person name="Goesmann A."/>
            <person name="Mussgnug J.H."/>
            <person name="Kruse O."/>
        </authorList>
    </citation>
    <scope>NUCLEOTIDE SEQUENCE [LARGE SCALE GENOMIC DNA]</scope>
    <source>
        <strain evidence="1 2">SAG 48.87</strain>
    </source>
</reference>